<evidence type="ECO:0008006" key="16">
    <source>
        <dbReference type="Google" id="ProtNLM"/>
    </source>
</evidence>
<protein>
    <recommendedName>
        <fullName evidence="16">Amiloride-sensitive sodium channel</fullName>
    </recommendedName>
</protein>
<keyword evidence="5 12" id="KW-0812">Transmembrane</keyword>
<evidence type="ECO:0000256" key="4">
    <source>
        <dbReference type="ARBA" id="ARBA00022461"/>
    </source>
</evidence>
<keyword evidence="7" id="KW-0915">Sodium</keyword>
<comment type="caution">
    <text evidence="14">The sequence shown here is derived from an EMBL/GenBank/DDBJ whole genome shotgun (WGS) entry which is preliminary data.</text>
</comment>
<keyword evidence="8 12" id="KW-0406">Ion transport</keyword>
<dbReference type="InterPro" id="IPR001873">
    <property type="entry name" value="ENaC"/>
</dbReference>
<evidence type="ECO:0000256" key="9">
    <source>
        <dbReference type="ARBA" id="ARBA00023136"/>
    </source>
</evidence>
<evidence type="ECO:0000313" key="14">
    <source>
        <dbReference type="EMBL" id="KAG8191694.1"/>
    </source>
</evidence>
<evidence type="ECO:0000256" key="11">
    <source>
        <dbReference type="ARBA" id="ARBA00023303"/>
    </source>
</evidence>
<name>A0AAV6V6Y6_9ARAC</name>
<feature type="transmembrane region" description="Helical" evidence="13">
    <location>
        <begin position="259"/>
        <end position="285"/>
    </location>
</feature>
<dbReference type="PANTHER" id="PTHR11690">
    <property type="entry name" value="AMILORIDE-SENSITIVE SODIUM CHANNEL-RELATED"/>
    <property type="match status" value="1"/>
</dbReference>
<keyword evidence="15" id="KW-1185">Reference proteome</keyword>
<evidence type="ECO:0000256" key="12">
    <source>
        <dbReference type="RuleBase" id="RU000679"/>
    </source>
</evidence>
<evidence type="ECO:0000256" key="2">
    <source>
        <dbReference type="ARBA" id="ARBA00007193"/>
    </source>
</evidence>
<evidence type="ECO:0000256" key="3">
    <source>
        <dbReference type="ARBA" id="ARBA00022448"/>
    </source>
</evidence>
<reference evidence="14 15" key="1">
    <citation type="journal article" date="2022" name="Nat. Ecol. Evol.">
        <title>A masculinizing supergene underlies an exaggerated male reproductive morph in a spider.</title>
        <authorList>
            <person name="Hendrickx F."/>
            <person name="De Corte Z."/>
            <person name="Sonet G."/>
            <person name="Van Belleghem S.M."/>
            <person name="Kostlbacher S."/>
            <person name="Vangestel C."/>
        </authorList>
    </citation>
    <scope>NUCLEOTIDE SEQUENCE [LARGE SCALE GENOMIC DNA]</scope>
    <source>
        <strain evidence="14">W744_W776</strain>
    </source>
</reference>
<comment type="similarity">
    <text evidence="2 12">Belongs to the amiloride-sensitive sodium channel (TC 1.A.6) family.</text>
</comment>
<evidence type="ECO:0000256" key="5">
    <source>
        <dbReference type="ARBA" id="ARBA00022692"/>
    </source>
</evidence>
<sequence length="311" mass="35847">MGTYRQNFIEYVAFGEEELSAKHVSVFNIQGLPTNCFAYNVVWGNKSATLTNARQRGGIEIKLKMRGGEDFYTSTPKAIQMAVHSPFLKINPFTEGFSIRPCTTYKMFLQKTQKYLLPAPYPTNCTDYESLWRQRGGHGPLNKEMCFEECLFNRSIEKFGCFHPTEVIYPNDNDPFCFTDHNLEQEIKDCSSECQSACFEEEMEVKIEEMVFSDTEEERKSDKCTTIIALQFARTQVMTFTYSQKYQAVEAFGSIGGLLGMWMGLSLIAVCDFLETCLMIAKYACTKAIFARRRRKIQQESYPKKNVVFYM</sequence>
<proteinExistence type="inferred from homology"/>
<accession>A0AAV6V6Y6</accession>
<dbReference type="EMBL" id="JAFNEN010000154">
    <property type="protein sequence ID" value="KAG8191694.1"/>
    <property type="molecule type" value="Genomic_DNA"/>
</dbReference>
<evidence type="ECO:0000256" key="7">
    <source>
        <dbReference type="ARBA" id="ARBA00023053"/>
    </source>
</evidence>
<evidence type="ECO:0000256" key="13">
    <source>
        <dbReference type="SAM" id="Phobius"/>
    </source>
</evidence>
<dbReference type="GO" id="GO:0005886">
    <property type="term" value="C:plasma membrane"/>
    <property type="evidence" value="ECO:0007669"/>
    <property type="project" value="TreeGrafter"/>
</dbReference>
<dbReference type="PANTHER" id="PTHR11690:SF227">
    <property type="entry name" value="AMILORIDE-SENSITIVE SODIUM CHANNEL"/>
    <property type="match status" value="1"/>
</dbReference>
<keyword evidence="6 13" id="KW-1133">Transmembrane helix</keyword>
<keyword evidence="11 12" id="KW-0407">Ion channel</keyword>
<keyword evidence="10 12" id="KW-0739">Sodium transport</keyword>
<dbReference type="Pfam" id="PF00858">
    <property type="entry name" value="ASC"/>
    <property type="match status" value="1"/>
</dbReference>
<keyword evidence="4 12" id="KW-0894">Sodium channel</keyword>
<evidence type="ECO:0000256" key="8">
    <source>
        <dbReference type="ARBA" id="ARBA00023065"/>
    </source>
</evidence>
<organism evidence="14 15">
    <name type="scientific">Oedothorax gibbosus</name>
    <dbReference type="NCBI Taxonomy" id="931172"/>
    <lineage>
        <taxon>Eukaryota</taxon>
        <taxon>Metazoa</taxon>
        <taxon>Ecdysozoa</taxon>
        <taxon>Arthropoda</taxon>
        <taxon>Chelicerata</taxon>
        <taxon>Arachnida</taxon>
        <taxon>Araneae</taxon>
        <taxon>Araneomorphae</taxon>
        <taxon>Entelegynae</taxon>
        <taxon>Araneoidea</taxon>
        <taxon>Linyphiidae</taxon>
        <taxon>Erigoninae</taxon>
        <taxon>Oedothorax</taxon>
    </lineage>
</organism>
<evidence type="ECO:0000313" key="15">
    <source>
        <dbReference type="Proteomes" id="UP000827092"/>
    </source>
</evidence>
<gene>
    <name evidence="14" type="ORF">JTE90_016481</name>
</gene>
<dbReference type="Gene3D" id="1.10.287.770">
    <property type="entry name" value="YojJ-like"/>
    <property type="match status" value="1"/>
</dbReference>
<keyword evidence="9 13" id="KW-0472">Membrane</keyword>
<dbReference type="Gene3D" id="2.60.470.10">
    <property type="entry name" value="Acid-sensing ion channels like domains"/>
    <property type="match status" value="1"/>
</dbReference>
<keyword evidence="3 12" id="KW-0813">Transport</keyword>
<dbReference type="GO" id="GO:0015280">
    <property type="term" value="F:ligand-gated sodium channel activity"/>
    <property type="evidence" value="ECO:0007669"/>
    <property type="project" value="TreeGrafter"/>
</dbReference>
<comment type="subcellular location">
    <subcellularLocation>
        <location evidence="1">Membrane</location>
        <topology evidence="1">Multi-pass membrane protein</topology>
    </subcellularLocation>
</comment>
<evidence type="ECO:0000256" key="10">
    <source>
        <dbReference type="ARBA" id="ARBA00023201"/>
    </source>
</evidence>
<dbReference type="Proteomes" id="UP000827092">
    <property type="component" value="Unassembled WGS sequence"/>
</dbReference>
<dbReference type="AlphaFoldDB" id="A0AAV6V6Y6"/>
<evidence type="ECO:0000256" key="6">
    <source>
        <dbReference type="ARBA" id="ARBA00022989"/>
    </source>
</evidence>
<evidence type="ECO:0000256" key="1">
    <source>
        <dbReference type="ARBA" id="ARBA00004141"/>
    </source>
</evidence>